<name>R2TDQ3_9ENTE</name>
<dbReference type="EMBL" id="AJAS01000008">
    <property type="protein sequence ID" value="EOI03139.1"/>
    <property type="molecule type" value="Genomic_DNA"/>
</dbReference>
<comment type="caution">
    <text evidence="1">The sequence shown here is derived from an EMBL/GenBank/DDBJ whole genome shotgun (WGS) entry which is preliminary data.</text>
</comment>
<evidence type="ECO:0000313" key="1">
    <source>
        <dbReference type="EMBL" id="EOI03139.1"/>
    </source>
</evidence>
<dbReference type="Proteomes" id="UP000013781">
    <property type="component" value="Unassembled WGS sequence"/>
</dbReference>
<protein>
    <submittedName>
        <fullName evidence="1">Uncharacterized protein</fullName>
    </submittedName>
</protein>
<proteinExistence type="predicted"/>
<sequence>MLTMIELINHDSWIRSEKKVGIKLECDGQKNF</sequence>
<reference evidence="2 4" key="2">
    <citation type="submission" date="2013-03" db="EMBL/GenBank/DDBJ databases">
        <title>The Genome Sequence of Enterococcus moraviensis BAA-383 (PacBio/Illumina hybrid assembly).</title>
        <authorList>
            <consortium name="The Broad Institute Genomics Platform"/>
            <consortium name="The Broad Institute Genome Sequencing Center for Infectious Disease"/>
            <person name="Earl A."/>
            <person name="Russ C."/>
            <person name="Gilmore M."/>
            <person name="Surin D."/>
            <person name="Walker B."/>
            <person name="Young S."/>
            <person name="Zeng Q."/>
            <person name="Gargeya S."/>
            <person name="Fitzgerald M."/>
            <person name="Haas B."/>
            <person name="Abouelleil A."/>
            <person name="Allen A.W."/>
            <person name="Alvarado L."/>
            <person name="Arachchi H.M."/>
            <person name="Berlin A.M."/>
            <person name="Chapman S.B."/>
            <person name="Gainer-Dewar J."/>
            <person name="Goldberg J."/>
            <person name="Griggs A."/>
            <person name="Gujja S."/>
            <person name="Hansen M."/>
            <person name="Howarth C."/>
            <person name="Imamovic A."/>
            <person name="Ireland A."/>
            <person name="Larimer J."/>
            <person name="McCowan C."/>
            <person name="Murphy C."/>
            <person name="Pearson M."/>
            <person name="Poon T.W."/>
            <person name="Priest M."/>
            <person name="Roberts A."/>
            <person name="Saif S."/>
            <person name="Shea T."/>
            <person name="Sisk P."/>
            <person name="Sykes S."/>
            <person name="Wortman J."/>
            <person name="Nusbaum C."/>
            <person name="Birren B."/>
        </authorList>
    </citation>
    <scope>NUCLEOTIDE SEQUENCE [LARGE SCALE GENOMIC DNA]</scope>
    <source>
        <strain evidence="2 4">ATCC BAA-383</strain>
    </source>
</reference>
<evidence type="ECO:0000313" key="2">
    <source>
        <dbReference type="EMBL" id="EOT73984.1"/>
    </source>
</evidence>
<accession>R2TDQ3</accession>
<keyword evidence="4" id="KW-1185">Reference proteome</keyword>
<gene>
    <name evidence="2" type="ORF">I586_00980</name>
    <name evidence="1" type="ORF">UAY_00886</name>
</gene>
<evidence type="ECO:0000313" key="4">
    <source>
        <dbReference type="Proteomes" id="UP000014157"/>
    </source>
</evidence>
<dbReference type="EMBL" id="ASWB01000001">
    <property type="protein sequence ID" value="EOT73984.1"/>
    <property type="molecule type" value="Genomic_DNA"/>
</dbReference>
<dbReference type="Proteomes" id="UP000014157">
    <property type="component" value="Unassembled WGS sequence"/>
</dbReference>
<dbReference type="HOGENOM" id="CLU_3389324_0_0_9"/>
<organism evidence="1 3">
    <name type="scientific">Enterococcus moraviensis ATCC BAA-383</name>
    <dbReference type="NCBI Taxonomy" id="1158609"/>
    <lineage>
        <taxon>Bacteria</taxon>
        <taxon>Bacillati</taxon>
        <taxon>Bacillota</taxon>
        <taxon>Bacilli</taxon>
        <taxon>Lactobacillales</taxon>
        <taxon>Enterococcaceae</taxon>
        <taxon>Enterococcus</taxon>
    </lineage>
</organism>
<evidence type="ECO:0000313" key="3">
    <source>
        <dbReference type="Proteomes" id="UP000013781"/>
    </source>
</evidence>
<reference evidence="1 3" key="1">
    <citation type="submission" date="2013-02" db="EMBL/GenBank/DDBJ databases">
        <title>The Genome Sequence of Enterococcus moraviensis BAA-383.</title>
        <authorList>
            <consortium name="The Broad Institute Genome Sequencing Platform"/>
            <consortium name="The Broad Institute Genome Sequencing Center for Infectious Disease"/>
            <person name="Earl A.M."/>
            <person name="Gilmore M.S."/>
            <person name="Lebreton F."/>
            <person name="Walker B."/>
            <person name="Young S.K."/>
            <person name="Zeng Q."/>
            <person name="Gargeya S."/>
            <person name="Fitzgerald M."/>
            <person name="Haas B."/>
            <person name="Abouelleil A."/>
            <person name="Alvarado L."/>
            <person name="Arachchi H.M."/>
            <person name="Berlin A.M."/>
            <person name="Chapman S.B."/>
            <person name="Dewar J."/>
            <person name="Goldberg J."/>
            <person name="Griggs A."/>
            <person name="Gujja S."/>
            <person name="Hansen M."/>
            <person name="Howarth C."/>
            <person name="Imamovic A."/>
            <person name="Larimer J."/>
            <person name="McCowan C."/>
            <person name="Murphy C."/>
            <person name="Neiman D."/>
            <person name="Pearson M."/>
            <person name="Priest M."/>
            <person name="Roberts A."/>
            <person name="Saif S."/>
            <person name="Shea T."/>
            <person name="Sisk P."/>
            <person name="Sykes S."/>
            <person name="Wortman J."/>
            <person name="Nusbaum C."/>
            <person name="Birren B."/>
        </authorList>
    </citation>
    <scope>NUCLEOTIDE SEQUENCE [LARGE SCALE GENOMIC DNA]</scope>
    <source>
        <strain evidence="1 3">ATCC BAA-383</strain>
    </source>
</reference>
<dbReference type="AlphaFoldDB" id="R2TDQ3"/>